<dbReference type="PROSITE" id="PS51257">
    <property type="entry name" value="PROKAR_LIPOPROTEIN"/>
    <property type="match status" value="1"/>
</dbReference>
<reference evidence="2" key="1">
    <citation type="journal article" date="2019" name="Int. J. Syst. Evol. Microbiol.">
        <title>The Global Catalogue of Microorganisms (GCM) 10K type strain sequencing project: providing services to taxonomists for standard genome sequencing and annotation.</title>
        <authorList>
            <consortium name="The Broad Institute Genomics Platform"/>
            <consortium name="The Broad Institute Genome Sequencing Center for Infectious Disease"/>
            <person name="Wu L."/>
            <person name="Ma J."/>
        </authorList>
    </citation>
    <scope>NUCLEOTIDE SEQUENCE [LARGE SCALE GENOMIC DNA]</scope>
    <source>
        <strain evidence="2">KCTC 23098</strain>
    </source>
</reference>
<organism evidence="1 2">
    <name type="scientific">Olivibacter jilunii</name>
    <dbReference type="NCBI Taxonomy" id="985016"/>
    <lineage>
        <taxon>Bacteria</taxon>
        <taxon>Pseudomonadati</taxon>
        <taxon>Bacteroidota</taxon>
        <taxon>Sphingobacteriia</taxon>
        <taxon>Sphingobacteriales</taxon>
        <taxon>Sphingobacteriaceae</taxon>
        <taxon>Olivibacter</taxon>
    </lineage>
</organism>
<dbReference type="Proteomes" id="UP001597560">
    <property type="component" value="Unassembled WGS sequence"/>
</dbReference>
<dbReference type="SUPFAM" id="SSF75011">
    <property type="entry name" value="3-carboxy-cis,cis-mucoante lactonizing enzyme"/>
    <property type="match status" value="1"/>
</dbReference>
<protein>
    <submittedName>
        <fullName evidence="1">Uncharacterized protein</fullName>
    </submittedName>
</protein>
<evidence type="ECO:0000313" key="1">
    <source>
        <dbReference type="EMBL" id="MFD2965075.1"/>
    </source>
</evidence>
<sequence length="372" mass="41091">MMKDIVFDFQEKMYSMQMNRIFALSLIILCLWTSCKRADDEPLYPPTPISRLYISFSDIANSDTQVYQNVVVFDPADSTDYFPTGNGYNTSPNQGMGITFSPDLRQVFQVSRLDYSVRYLTVSETGAVSTSSRSFVDSVRARSFRSIRYNKLSDQLFITNDDPATPANASLNIYNNPSRLVGQQNPRKNIRLTRRPWGIAMTGTKTDTDSLLLLSTLTAGEVWAFNLAGISTGDSVSTGTPNHRLTISGANDLRGIAYAPNSDILFLTDLGATTGTATDGIIYVIENAKQTIRSGGSITPSRIITGSNTNLADPIDIAVSDDSTRKQYIYVADRANKTVMRFNFDANGNVSPNKNTVTRLSLTPEFIYLDAR</sequence>
<gene>
    <name evidence="1" type="ORF">ACFS6J_24970</name>
</gene>
<dbReference type="RefSeq" id="WP_377613220.1">
    <property type="nucleotide sequence ID" value="NZ_JBHUPA010000029.1"/>
</dbReference>
<name>A0ABW6B8X6_9SPHI</name>
<accession>A0ABW6B8X6</accession>
<comment type="caution">
    <text evidence="1">The sequence shown here is derived from an EMBL/GenBank/DDBJ whole genome shotgun (WGS) entry which is preliminary data.</text>
</comment>
<dbReference type="EMBL" id="JBHUPA010000029">
    <property type="protein sequence ID" value="MFD2965075.1"/>
    <property type="molecule type" value="Genomic_DNA"/>
</dbReference>
<keyword evidence="2" id="KW-1185">Reference proteome</keyword>
<proteinExistence type="predicted"/>
<evidence type="ECO:0000313" key="2">
    <source>
        <dbReference type="Proteomes" id="UP001597560"/>
    </source>
</evidence>